<dbReference type="Pfam" id="PF12833">
    <property type="entry name" value="HTH_18"/>
    <property type="match status" value="1"/>
</dbReference>
<evidence type="ECO:0000313" key="6">
    <source>
        <dbReference type="EMBL" id="GHE76143.1"/>
    </source>
</evidence>
<gene>
    <name evidence="6" type="ORF">GCM10011340_36290</name>
</gene>
<proteinExistence type="predicted"/>
<keyword evidence="2" id="KW-0238">DNA-binding</keyword>
<keyword evidence="3" id="KW-0804">Transcription</keyword>
<evidence type="ECO:0000259" key="5">
    <source>
        <dbReference type="PROSITE" id="PS01124"/>
    </source>
</evidence>
<keyword evidence="4" id="KW-0812">Transmembrane</keyword>
<protein>
    <recommendedName>
        <fullName evidence="5">HTH araC/xylS-type domain-containing protein</fullName>
    </recommendedName>
</protein>
<dbReference type="PANTHER" id="PTHR43280">
    <property type="entry name" value="ARAC-FAMILY TRANSCRIPTIONAL REGULATOR"/>
    <property type="match status" value="1"/>
</dbReference>
<dbReference type="InterPro" id="IPR009057">
    <property type="entry name" value="Homeodomain-like_sf"/>
</dbReference>
<dbReference type="InterPro" id="IPR018062">
    <property type="entry name" value="HTH_AraC-typ_CS"/>
</dbReference>
<feature type="transmembrane region" description="Helical" evidence="4">
    <location>
        <begin position="99"/>
        <end position="117"/>
    </location>
</feature>
<evidence type="ECO:0000256" key="1">
    <source>
        <dbReference type="ARBA" id="ARBA00023015"/>
    </source>
</evidence>
<feature type="transmembrane region" description="Helical" evidence="4">
    <location>
        <begin position="129"/>
        <end position="148"/>
    </location>
</feature>
<dbReference type="PANTHER" id="PTHR43280:SF2">
    <property type="entry name" value="HTH-TYPE TRANSCRIPTIONAL REGULATOR EXSA"/>
    <property type="match status" value="1"/>
</dbReference>
<feature type="transmembrane region" description="Helical" evidence="4">
    <location>
        <begin position="59"/>
        <end position="79"/>
    </location>
</feature>
<evidence type="ECO:0000313" key="7">
    <source>
        <dbReference type="Proteomes" id="UP000658258"/>
    </source>
</evidence>
<keyword evidence="7" id="KW-1185">Reference proteome</keyword>
<dbReference type="InterPro" id="IPR018060">
    <property type="entry name" value="HTH_AraC"/>
</dbReference>
<organism evidence="6 7">
    <name type="scientific">Roseivirga thermotolerans</name>
    <dbReference type="NCBI Taxonomy" id="1758176"/>
    <lineage>
        <taxon>Bacteria</taxon>
        <taxon>Pseudomonadati</taxon>
        <taxon>Bacteroidota</taxon>
        <taxon>Cytophagia</taxon>
        <taxon>Cytophagales</taxon>
        <taxon>Roseivirgaceae</taxon>
        <taxon>Roseivirga</taxon>
    </lineage>
</organism>
<feature type="domain" description="HTH araC/xylS-type" evidence="5">
    <location>
        <begin position="201"/>
        <end position="309"/>
    </location>
</feature>
<name>A0ABQ3IAL9_9BACT</name>
<dbReference type="PROSITE" id="PS00041">
    <property type="entry name" value="HTH_ARAC_FAMILY_1"/>
    <property type="match status" value="1"/>
</dbReference>
<dbReference type="PROSITE" id="PS01124">
    <property type="entry name" value="HTH_ARAC_FAMILY_2"/>
    <property type="match status" value="1"/>
</dbReference>
<feature type="transmembrane region" description="Helical" evidence="4">
    <location>
        <begin position="27"/>
        <end position="47"/>
    </location>
</feature>
<dbReference type="Gene3D" id="1.10.10.60">
    <property type="entry name" value="Homeodomain-like"/>
    <property type="match status" value="1"/>
</dbReference>
<keyword evidence="4" id="KW-0472">Membrane</keyword>
<feature type="transmembrane region" description="Helical" evidence="4">
    <location>
        <begin position="160"/>
        <end position="177"/>
    </location>
</feature>
<reference evidence="7" key="1">
    <citation type="journal article" date="2019" name="Int. J. Syst. Evol. Microbiol.">
        <title>The Global Catalogue of Microorganisms (GCM) 10K type strain sequencing project: providing services to taxonomists for standard genome sequencing and annotation.</title>
        <authorList>
            <consortium name="The Broad Institute Genomics Platform"/>
            <consortium name="The Broad Institute Genome Sequencing Center for Infectious Disease"/>
            <person name="Wu L."/>
            <person name="Ma J."/>
        </authorList>
    </citation>
    <scope>NUCLEOTIDE SEQUENCE [LARGE SCALE GENOMIC DNA]</scope>
    <source>
        <strain evidence="7">CGMCC 1.15111</strain>
    </source>
</reference>
<dbReference type="SMART" id="SM00342">
    <property type="entry name" value="HTH_ARAC"/>
    <property type="match status" value="1"/>
</dbReference>
<evidence type="ECO:0000256" key="4">
    <source>
        <dbReference type="SAM" id="Phobius"/>
    </source>
</evidence>
<keyword evidence="4" id="KW-1133">Transmembrane helix</keyword>
<evidence type="ECO:0000256" key="3">
    <source>
        <dbReference type="ARBA" id="ARBA00023163"/>
    </source>
</evidence>
<dbReference type="Proteomes" id="UP000658258">
    <property type="component" value="Unassembled WGS sequence"/>
</dbReference>
<sequence length="318" mass="37498">MLGLEILVFLYGTSPFINLYPEYYIQYYYLSGFIFGPLLLWHLQLCIRKSFTLRPVHALHLLPFLLAIIYLWDILQMSGIEKLIYIQENFMEVIMPLNYVRAMHLVTYGVVMIILLARKGFSLAPKERLYTWLITAIYFISCVTISWFTEFANTWRDFDVYYVITSTLTLLIGYLLYTDPDFLKQITRKYMKSTISAKDKKRISKKIEEAFKDPKLCQRNDLSLSDFALHIEEKSHHISQTFSEEINESFQEHLNRHRIELAKQLLTNPEYKRFTIEAIGQKAGFNNKVTFGQSFRKFAGCTPSQYRKENPSTNRKSC</sequence>
<dbReference type="EMBL" id="BNAG01000007">
    <property type="protein sequence ID" value="GHE76143.1"/>
    <property type="molecule type" value="Genomic_DNA"/>
</dbReference>
<evidence type="ECO:0000256" key="2">
    <source>
        <dbReference type="ARBA" id="ARBA00023125"/>
    </source>
</evidence>
<comment type="caution">
    <text evidence="6">The sequence shown here is derived from an EMBL/GenBank/DDBJ whole genome shotgun (WGS) entry which is preliminary data.</text>
</comment>
<keyword evidence="1" id="KW-0805">Transcription regulation</keyword>
<dbReference type="SUPFAM" id="SSF46689">
    <property type="entry name" value="Homeodomain-like"/>
    <property type="match status" value="1"/>
</dbReference>
<accession>A0ABQ3IAL9</accession>